<gene>
    <name evidence="3" type="ORF">MAGMO_1700</name>
</gene>
<keyword evidence="2" id="KW-0472">Membrane</keyword>
<feature type="compositionally biased region" description="Basic and acidic residues" evidence="1">
    <location>
        <begin position="1083"/>
        <end position="1111"/>
    </location>
</feature>
<keyword evidence="2" id="KW-0812">Transmembrane</keyword>
<proteinExistence type="predicted"/>
<name>A0A1S7LJ59_MAGMO</name>
<accession>A0A1S7LJ59</accession>
<reference evidence="3" key="1">
    <citation type="submission" date="2015-04" db="EMBL/GenBank/DDBJ databases">
        <authorList>
            <person name="Syromyatnikov M.Y."/>
            <person name="Popov V.N."/>
        </authorList>
    </citation>
    <scope>NUCLEOTIDE SEQUENCE</scope>
    <source>
        <strain evidence="3">MO-1</strain>
    </source>
</reference>
<evidence type="ECO:0008006" key="4">
    <source>
        <dbReference type="Google" id="ProtNLM"/>
    </source>
</evidence>
<dbReference type="AlphaFoldDB" id="A0A1S7LJ59"/>
<sequence>MQAAPSPSLFRTISRLTIRIIFFSIILLAITSAVLQVDESRRALFAQLKTFTGWDLQVDVMHVGIDHVHLERIHLKTAEGASFECDELRMEWGPLDLLLWKLNSLRMESPVWHFALPEKSENSPKQYTPDSWADMLQKDVMPSTLWPLGLRVDHLEIDRGEVAQVGDAPRAWRLDGIRVFGERLTRKQGQLVFAGLSKPGGLFSGHVQWDDTRHMVLHAREMSLKPWFGLMQVELDSGTMDLDLDLRIQPGEAVKANGQVTAQDVKTASGWQGDSTLFLTMRNGRIHWNGSGSVVSDSGAKKPLLMSGTLFHEREEWNIPDGTLKLGDVLDSSIRLRWKERPEWQLTTNMHSPLNLAQWLTGRSWTPAGMQWLQQKPWRLSVGGNGAVSQLQWDMELETGPDRVLYQGTEAKDVRASLTARGKGGALSSPMEFKLSAASMQTHHGAMRYIETRAEAQSVADGRFSLDSFRIGGEFKGHKGRFQPLSWRGDALSTAQGVSGGLSSLNSVLHWQDSRMEITYRDEAKDGHFSDAGWQMVVPESHPIAFKRMASLIGRELGQGKLHGRVKIWRDHATWKSRLNGQVDGLHWSGPLSRLGLADDAPTLQLKDVQLKSQGKLILDPRTHQLRADLDLNLPSGAWQLADLSGALVLEKPTIDLIMDGTFEGARYTPHKLSGQVKMEALEVLSWQWQQHTAGRKSLDLSLRGGDLEHLFSNYCKKRLVKQDAAWKEASIRGAINLQLALPNLAELDQGAIEGSLSLQDLQLQGPHKNWSVEQAQLKLPIHWRAQSEAALEHGSLVAEGVQLGRWQFEKVLAKPYMVAGQLSLSEPLDLKTDGLALRLSHFKLDKLLQLKPSMQADWHLAELDLGMMSKHYGGAEIEGTLRGKLPAVVWDQQGLNAQEGALTASLLGGELRVTELHGAQLWHPTPRWGAEMTFANLSMPKLSKLLGVGQVDGVGQVIVQDLLMEGAEAKRYDLHFYTTGQPNSRRISLDAVRSLNILNGGKAGSLDKGMYALFQFYRYNQLGFRMRKEEERYHIKGVTKSQGSDYILQGGVYPPRVDLILQDPVVSREQMDERIAQVQKMADQRRLKAEQKRAAEAAKKSADEAGKAKK</sequence>
<organism evidence="3">
    <name type="scientific">Magnetococcus massalia (strain MO-1)</name>
    <dbReference type="NCBI Taxonomy" id="451514"/>
    <lineage>
        <taxon>Bacteria</taxon>
        <taxon>Pseudomonadati</taxon>
        <taxon>Pseudomonadota</taxon>
        <taxon>Magnetococcia</taxon>
        <taxon>Magnetococcales</taxon>
        <taxon>Magnetococcaceae</taxon>
        <taxon>Magnetococcus</taxon>
    </lineage>
</organism>
<feature type="transmembrane region" description="Helical" evidence="2">
    <location>
        <begin position="16"/>
        <end position="35"/>
    </location>
</feature>
<evidence type="ECO:0000256" key="2">
    <source>
        <dbReference type="SAM" id="Phobius"/>
    </source>
</evidence>
<dbReference type="EMBL" id="LO017727">
    <property type="protein sequence ID" value="CRH05881.1"/>
    <property type="molecule type" value="Genomic_DNA"/>
</dbReference>
<feature type="region of interest" description="Disordered" evidence="1">
    <location>
        <begin position="1080"/>
        <end position="1111"/>
    </location>
</feature>
<evidence type="ECO:0000313" key="3">
    <source>
        <dbReference type="EMBL" id="CRH05881.1"/>
    </source>
</evidence>
<protein>
    <recommendedName>
        <fullName evidence="4">AsmA-like C-terminal domain-containing protein</fullName>
    </recommendedName>
</protein>
<keyword evidence="2" id="KW-1133">Transmembrane helix</keyword>
<evidence type="ECO:0000256" key="1">
    <source>
        <dbReference type="SAM" id="MobiDB-lite"/>
    </source>
</evidence>